<evidence type="ECO:0000256" key="1">
    <source>
        <dbReference type="SAM" id="Phobius"/>
    </source>
</evidence>
<evidence type="ECO:0000313" key="3">
    <source>
        <dbReference type="Proteomes" id="UP000557217"/>
    </source>
</evidence>
<feature type="transmembrane region" description="Helical" evidence="1">
    <location>
        <begin position="12"/>
        <end position="34"/>
    </location>
</feature>
<comment type="caution">
    <text evidence="2">The sequence shown here is derived from an EMBL/GenBank/DDBJ whole genome shotgun (WGS) entry which is preliminary data.</text>
</comment>
<gene>
    <name evidence="2" type="ORF">HNR36_000977</name>
</gene>
<protein>
    <submittedName>
        <fullName evidence="2">Uncharacterized protein</fullName>
    </submittedName>
</protein>
<evidence type="ECO:0000313" key="2">
    <source>
        <dbReference type="EMBL" id="MBB5148591.1"/>
    </source>
</evidence>
<organism evidence="2 3">
    <name type="scientific">Ureibacillus thermosphaericus</name>
    <dbReference type="NCBI Taxonomy" id="51173"/>
    <lineage>
        <taxon>Bacteria</taxon>
        <taxon>Bacillati</taxon>
        <taxon>Bacillota</taxon>
        <taxon>Bacilli</taxon>
        <taxon>Bacillales</taxon>
        <taxon>Caryophanaceae</taxon>
        <taxon>Ureibacillus</taxon>
    </lineage>
</organism>
<dbReference type="Proteomes" id="UP000557217">
    <property type="component" value="Unassembled WGS sequence"/>
</dbReference>
<dbReference type="EMBL" id="JACHGZ010000008">
    <property type="protein sequence ID" value="MBB5148591.1"/>
    <property type="molecule type" value="Genomic_DNA"/>
</dbReference>
<proteinExistence type="predicted"/>
<accession>A0A840PV31</accession>
<keyword evidence="3" id="KW-1185">Reference proteome</keyword>
<dbReference type="AlphaFoldDB" id="A0A840PV31"/>
<reference evidence="2 3" key="1">
    <citation type="submission" date="2020-08" db="EMBL/GenBank/DDBJ databases">
        <title>Genomic Encyclopedia of Type Strains, Phase IV (KMG-IV): sequencing the most valuable type-strain genomes for metagenomic binning, comparative biology and taxonomic classification.</title>
        <authorList>
            <person name="Goeker M."/>
        </authorList>
    </citation>
    <scope>NUCLEOTIDE SEQUENCE [LARGE SCALE GENOMIC DNA]</scope>
    <source>
        <strain evidence="2 3">DSM 10633</strain>
    </source>
</reference>
<sequence length="35" mass="3976">MNMTRNLDRQGIIFAIIHTIVFFNLAIDFAIVPIG</sequence>
<keyword evidence="1" id="KW-0472">Membrane</keyword>
<name>A0A840PV31_URETH</name>
<keyword evidence="1" id="KW-1133">Transmembrane helix</keyword>
<keyword evidence="1" id="KW-0812">Transmembrane</keyword>